<evidence type="ECO:0000256" key="1">
    <source>
        <dbReference type="ARBA" id="ARBA00005801"/>
    </source>
</evidence>
<evidence type="ECO:0000313" key="5">
    <source>
        <dbReference type="Proteomes" id="UP001597417"/>
    </source>
</evidence>
<keyword evidence="4" id="KW-0378">Hydrolase</keyword>
<feature type="transmembrane region" description="Helical" evidence="2">
    <location>
        <begin position="40"/>
        <end position="59"/>
    </location>
</feature>
<dbReference type="EC" id="3.4.23.43" evidence="4"/>
<name>A0ABW5FVD5_9PSEU</name>
<keyword evidence="2" id="KW-0472">Membrane</keyword>
<sequence>MSVVVIASWTAVGLAVGCGLAANVERLLTTALSGPSNTDMVVPLVTALAFGVLAGRFGLQFDLLPYSVLAALGVVLGLIDLIEQRLPSVLIYSGVALIGALLATAAVAQSRGSEFGRALAGMVVLAAFYLVLAVASRGGLGAGDVKLGGLLGLALGWLSWSALVVATFLGWLTATLVWLALCLIGRRPNDFALPMGPFLLLGAFVTVTAMPT</sequence>
<comment type="similarity">
    <text evidence="1">Belongs to the peptidase A24 family.</text>
</comment>
<evidence type="ECO:0000259" key="3">
    <source>
        <dbReference type="Pfam" id="PF01478"/>
    </source>
</evidence>
<dbReference type="Proteomes" id="UP001597417">
    <property type="component" value="Unassembled WGS sequence"/>
</dbReference>
<keyword evidence="2" id="KW-0812">Transmembrane</keyword>
<evidence type="ECO:0000256" key="2">
    <source>
        <dbReference type="SAM" id="Phobius"/>
    </source>
</evidence>
<organism evidence="4 5">
    <name type="scientific">Amycolatopsis pigmentata</name>
    <dbReference type="NCBI Taxonomy" id="450801"/>
    <lineage>
        <taxon>Bacteria</taxon>
        <taxon>Bacillati</taxon>
        <taxon>Actinomycetota</taxon>
        <taxon>Actinomycetes</taxon>
        <taxon>Pseudonocardiales</taxon>
        <taxon>Pseudonocardiaceae</taxon>
        <taxon>Amycolatopsis</taxon>
    </lineage>
</organism>
<gene>
    <name evidence="4" type="ORF">ACFSXZ_21975</name>
</gene>
<dbReference type="RefSeq" id="WP_378267022.1">
    <property type="nucleotide sequence ID" value="NZ_JBHUKR010000010.1"/>
</dbReference>
<feature type="transmembrane region" description="Helical" evidence="2">
    <location>
        <begin position="191"/>
        <end position="210"/>
    </location>
</feature>
<evidence type="ECO:0000313" key="4">
    <source>
        <dbReference type="EMBL" id="MFD2419003.1"/>
    </source>
</evidence>
<protein>
    <submittedName>
        <fullName evidence="4">Prepilin peptidase</fullName>
        <ecNumber evidence="4">3.4.23.43</ecNumber>
    </submittedName>
</protein>
<dbReference type="EMBL" id="JBHUKR010000010">
    <property type="protein sequence ID" value="MFD2419003.1"/>
    <property type="molecule type" value="Genomic_DNA"/>
</dbReference>
<dbReference type="PANTHER" id="PTHR30487:SF0">
    <property type="entry name" value="PREPILIN LEADER PEPTIDASE_N-METHYLTRANSFERASE-RELATED"/>
    <property type="match status" value="1"/>
</dbReference>
<reference evidence="5" key="1">
    <citation type="journal article" date="2019" name="Int. J. Syst. Evol. Microbiol.">
        <title>The Global Catalogue of Microorganisms (GCM) 10K type strain sequencing project: providing services to taxonomists for standard genome sequencing and annotation.</title>
        <authorList>
            <consortium name="The Broad Institute Genomics Platform"/>
            <consortium name="The Broad Institute Genome Sequencing Center for Infectious Disease"/>
            <person name="Wu L."/>
            <person name="Ma J."/>
        </authorList>
    </citation>
    <scope>NUCLEOTIDE SEQUENCE [LARGE SCALE GENOMIC DNA]</scope>
    <source>
        <strain evidence="5">CGMCC 4.7645</strain>
    </source>
</reference>
<comment type="caution">
    <text evidence="4">The sequence shown here is derived from an EMBL/GenBank/DDBJ whole genome shotgun (WGS) entry which is preliminary data.</text>
</comment>
<feature type="transmembrane region" description="Helical" evidence="2">
    <location>
        <begin position="66"/>
        <end position="83"/>
    </location>
</feature>
<dbReference type="PANTHER" id="PTHR30487">
    <property type="entry name" value="TYPE 4 PREPILIN-LIKE PROTEINS LEADER PEPTIDE-PROCESSING ENZYME"/>
    <property type="match status" value="1"/>
</dbReference>
<dbReference type="Gene3D" id="1.20.120.1220">
    <property type="match status" value="1"/>
</dbReference>
<accession>A0ABW5FVD5</accession>
<dbReference type="GO" id="GO:0004190">
    <property type="term" value="F:aspartic-type endopeptidase activity"/>
    <property type="evidence" value="ECO:0007669"/>
    <property type="project" value="UniProtKB-EC"/>
</dbReference>
<feature type="transmembrane region" description="Helical" evidence="2">
    <location>
        <begin position="89"/>
        <end position="107"/>
    </location>
</feature>
<proteinExistence type="inferred from homology"/>
<dbReference type="InterPro" id="IPR050882">
    <property type="entry name" value="Prepilin_peptidase/N-MTase"/>
</dbReference>
<feature type="transmembrane region" description="Helical" evidence="2">
    <location>
        <begin position="160"/>
        <end position="184"/>
    </location>
</feature>
<keyword evidence="2" id="KW-1133">Transmembrane helix</keyword>
<dbReference type="Pfam" id="PF01478">
    <property type="entry name" value="Peptidase_A24"/>
    <property type="match status" value="1"/>
</dbReference>
<feature type="transmembrane region" description="Helical" evidence="2">
    <location>
        <begin position="119"/>
        <end position="140"/>
    </location>
</feature>
<feature type="domain" description="Prepilin type IV endopeptidase peptidase" evidence="3">
    <location>
        <begin position="68"/>
        <end position="177"/>
    </location>
</feature>
<dbReference type="InterPro" id="IPR000045">
    <property type="entry name" value="Prepilin_IV_endopep_pep"/>
</dbReference>
<keyword evidence="5" id="KW-1185">Reference proteome</keyword>